<dbReference type="SUPFAM" id="SSF56112">
    <property type="entry name" value="Protein kinase-like (PK-like)"/>
    <property type="match status" value="1"/>
</dbReference>
<dbReference type="PANTHER" id="PTHR27005">
    <property type="entry name" value="WALL-ASSOCIATED RECEPTOR KINASE-LIKE 21"/>
    <property type="match status" value="1"/>
</dbReference>
<keyword evidence="4" id="KW-1185">Reference proteome</keyword>
<dbReference type="AlphaFoldDB" id="A0A834Z698"/>
<dbReference type="OrthoDB" id="4062651at2759"/>
<dbReference type="Gene3D" id="3.30.200.20">
    <property type="entry name" value="Phosphorylase Kinase, domain 1"/>
    <property type="match status" value="1"/>
</dbReference>
<gene>
    <name evidence="3" type="ORF">HHK36_013433</name>
</gene>
<proteinExistence type="predicted"/>
<protein>
    <submittedName>
        <fullName evidence="3">Uncharacterized protein</fullName>
    </submittedName>
</protein>
<dbReference type="SUPFAM" id="SSF57196">
    <property type="entry name" value="EGF/Laminin"/>
    <property type="match status" value="1"/>
</dbReference>
<name>A0A834Z698_TETSI</name>
<dbReference type="GO" id="GO:0004674">
    <property type="term" value="F:protein serine/threonine kinase activity"/>
    <property type="evidence" value="ECO:0007669"/>
    <property type="project" value="TreeGrafter"/>
</dbReference>
<accession>A0A834Z698</accession>
<comment type="caution">
    <text evidence="3">The sequence shown here is derived from an EMBL/GenBank/DDBJ whole genome shotgun (WGS) entry which is preliminary data.</text>
</comment>
<evidence type="ECO:0000256" key="2">
    <source>
        <dbReference type="ARBA" id="ARBA00022840"/>
    </source>
</evidence>
<dbReference type="InterPro" id="IPR045274">
    <property type="entry name" value="WAK-like"/>
</dbReference>
<dbReference type="Proteomes" id="UP000655225">
    <property type="component" value="Unassembled WGS sequence"/>
</dbReference>
<keyword evidence="1" id="KW-0547">Nucleotide-binding</keyword>
<dbReference type="PANTHER" id="PTHR27005:SF168">
    <property type="entry name" value="WALL-ASSOCIATED RECEPTOR KINASE 17"/>
    <property type="match status" value="1"/>
</dbReference>
<dbReference type="InterPro" id="IPR011009">
    <property type="entry name" value="Kinase-like_dom_sf"/>
</dbReference>
<reference evidence="3 4" key="1">
    <citation type="submission" date="2020-04" db="EMBL/GenBank/DDBJ databases">
        <title>Plant Genome Project.</title>
        <authorList>
            <person name="Zhang R.-G."/>
        </authorList>
    </citation>
    <scope>NUCLEOTIDE SEQUENCE [LARGE SCALE GENOMIC DNA]</scope>
    <source>
        <strain evidence="3">YNK0</strain>
        <tissue evidence="3">Leaf</tissue>
    </source>
</reference>
<dbReference type="GO" id="GO:0007166">
    <property type="term" value="P:cell surface receptor signaling pathway"/>
    <property type="evidence" value="ECO:0007669"/>
    <property type="project" value="InterPro"/>
</dbReference>
<dbReference type="GO" id="GO:0005524">
    <property type="term" value="F:ATP binding"/>
    <property type="evidence" value="ECO:0007669"/>
    <property type="project" value="UniProtKB-KW"/>
</dbReference>
<evidence type="ECO:0000313" key="4">
    <source>
        <dbReference type="Proteomes" id="UP000655225"/>
    </source>
</evidence>
<sequence>MNHGSTCNFLLLSNLTPASNCTAFLFLLGHKRSREKAAATLPFPGCRRRFPLAPLYLEATWSQQTIVIAVTGEGNCKDAQNKNTSICGENNDCYDSKRHSGYLCECFLWHEGNPYLNGPRECQAIDYCDDNDFVPEATCHNIHGGHSCKCPKWREGTVLSIPFMITALFWFYCAKKNRHLAKMRAKYFCRNGGLLLQQHFSSGKGTTTKHIKIFYARELETATNNYDISRVLGWGSQGTVYKGILDGASTIAIKRPVQHEETQDYSSLVMHFQSYVGKENLFKILDEEIVKEGKFEEMRVVAGIVSRCLAVFGYERPTMKKVAQKLASMRRDTP</sequence>
<keyword evidence="2" id="KW-0067">ATP-binding</keyword>
<evidence type="ECO:0000313" key="3">
    <source>
        <dbReference type="EMBL" id="KAF8400137.1"/>
    </source>
</evidence>
<dbReference type="EMBL" id="JABCRI010000009">
    <property type="protein sequence ID" value="KAF8400137.1"/>
    <property type="molecule type" value="Genomic_DNA"/>
</dbReference>
<organism evidence="3 4">
    <name type="scientific">Tetracentron sinense</name>
    <name type="common">Spur-leaf</name>
    <dbReference type="NCBI Taxonomy" id="13715"/>
    <lineage>
        <taxon>Eukaryota</taxon>
        <taxon>Viridiplantae</taxon>
        <taxon>Streptophyta</taxon>
        <taxon>Embryophyta</taxon>
        <taxon>Tracheophyta</taxon>
        <taxon>Spermatophyta</taxon>
        <taxon>Magnoliopsida</taxon>
        <taxon>Trochodendrales</taxon>
        <taxon>Trochodendraceae</taxon>
        <taxon>Tetracentron</taxon>
    </lineage>
</organism>
<evidence type="ECO:0000256" key="1">
    <source>
        <dbReference type="ARBA" id="ARBA00022741"/>
    </source>
</evidence>
<dbReference type="GO" id="GO:0005886">
    <property type="term" value="C:plasma membrane"/>
    <property type="evidence" value="ECO:0007669"/>
    <property type="project" value="TreeGrafter"/>
</dbReference>